<keyword evidence="2" id="KW-0479">Metal-binding</keyword>
<dbReference type="AlphaFoldDB" id="A0A6G6WHZ3"/>
<dbReference type="RefSeq" id="WP_165236755.1">
    <property type="nucleotide sequence ID" value="NZ_CP049257.1"/>
</dbReference>
<name>A0A6G6WHZ3_9ACTN</name>
<dbReference type="GO" id="GO:0004222">
    <property type="term" value="F:metalloendopeptidase activity"/>
    <property type="evidence" value="ECO:0007669"/>
    <property type="project" value="InterPro"/>
</dbReference>
<evidence type="ECO:0000256" key="2">
    <source>
        <dbReference type="ARBA" id="ARBA00022723"/>
    </source>
</evidence>
<dbReference type="SMART" id="SM00235">
    <property type="entry name" value="ZnMc"/>
    <property type="match status" value="1"/>
</dbReference>
<evidence type="ECO:0000256" key="3">
    <source>
        <dbReference type="ARBA" id="ARBA00022801"/>
    </source>
</evidence>
<evidence type="ECO:0000256" key="1">
    <source>
        <dbReference type="ARBA" id="ARBA00022670"/>
    </source>
</evidence>
<protein>
    <submittedName>
        <fullName evidence="7">Matrixin family metalloprotease</fullName>
    </submittedName>
</protein>
<dbReference type="EMBL" id="CP049257">
    <property type="protein sequence ID" value="QIG44826.1"/>
    <property type="molecule type" value="Genomic_DNA"/>
</dbReference>
<dbReference type="InterPro" id="IPR006026">
    <property type="entry name" value="Peptidase_Metallo"/>
</dbReference>
<reference evidence="7 8" key="1">
    <citation type="submission" date="2020-02" db="EMBL/GenBank/DDBJ databases">
        <title>Full genome sequence of Nocardioides sp. R-3366.</title>
        <authorList>
            <person name="Im W.-T."/>
        </authorList>
    </citation>
    <scope>NUCLEOTIDE SEQUENCE [LARGE SCALE GENOMIC DNA]</scope>
    <source>
        <strain evidence="7 8">R-3366</strain>
    </source>
</reference>
<dbReference type="InterPro" id="IPR024079">
    <property type="entry name" value="MetalloPept_cat_dom_sf"/>
</dbReference>
<evidence type="ECO:0000256" key="5">
    <source>
        <dbReference type="SAM" id="MobiDB-lite"/>
    </source>
</evidence>
<dbReference type="GO" id="GO:0008270">
    <property type="term" value="F:zinc ion binding"/>
    <property type="evidence" value="ECO:0007669"/>
    <property type="project" value="InterPro"/>
</dbReference>
<evidence type="ECO:0000313" key="7">
    <source>
        <dbReference type="EMBL" id="QIG44826.1"/>
    </source>
</evidence>
<dbReference type="Proteomes" id="UP000502996">
    <property type="component" value="Chromosome"/>
</dbReference>
<keyword evidence="3" id="KW-0378">Hydrolase</keyword>
<proteinExistence type="predicted"/>
<dbReference type="Gene3D" id="3.40.390.10">
    <property type="entry name" value="Collagenase (Catalytic Domain)"/>
    <property type="match status" value="1"/>
</dbReference>
<keyword evidence="8" id="KW-1185">Reference proteome</keyword>
<evidence type="ECO:0000256" key="4">
    <source>
        <dbReference type="ARBA" id="ARBA00022833"/>
    </source>
</evidence>
<keyword evidence="1 7" id="KW-0645">Protease</keyword>
<dbReference type="GO" id="GO:0006508">
    <property type="term" value="P:proteolysis"/>
    <property type="evidence" value="ECO:0007669"/>
    <property type="project" value="UniProtKB-KW"/>
</dbReference>
<gene>
    <name evidence="7" type="ORF">G5V58_20415</name>
</gene>
<dbReference type="InterPro" id="IPR001818">
    <property type="entry name" value="Pept_M10_metallopeptidase"/>
</dbReference>
<keyword evidence="7" id="KW-0482">Metalloprotease</keyword>
<dbReference type="SUPFAM" id="SSF55486">
    <property type="entry name" value="Metalloproteases ('zincins'), catalytic domain"/>
    <property type="match status" value="1"/>
</dbReference>
<organism evidence="7 8">
    <name type="scientific">Nocardioides anomalus</name>
    <dbReference type="NCBI Taxonomy" id="2712223"/>
    <lineage>
        <taxon>Bacteria</taxon>
        <taxon>Bacillati</taxon>
        <taxon>Actinomycetota</taxon>
        <taxon>Actinomycetes</taxon>
        <taxon>Propionibacteriales</taxon>
        <taxon>Nocardioidaceae</taxon>
        <taxon>Nocardioides</taxon>
    </lineage>
</organism>
<keyword evidence="4" id="KW-0862">Zinc</keyword>
<sequence length="243" mass="25494">MARPVRLLVVPVVPVVPVVLALLALATPADARPAPYSERPGRSGDHTFLFQDPVAWPSCGALTYRVNPSKAPRAWKPLVRTAVRKAHQATGLRFRYLGTTTAKPTHGGTNPDGTDLVVAFLVPGQTDMLGGPGVAGEGGAATDGSRLFDGKIVLNGAVLARMADGFGQGPRYGIQGTRGQVVMHELGHALGLGHARERTQVMYPTATRKPADWGAGDWAGLRRLGQGGCDQPAAGRPRAHALP</sequence>
<accession>A0A6G6WHZ3</accession>
<evidence type="ECO:0000313" key="8">
    <source>
        <dbReference type="Proteomes" id="UP000502996"/>
    </source>
</evidence>
<feature type="region of interest" description="Disordered" evidence="5">
    <location>
        <begin position="224"/>
        <end position="243"/>
    </location>
</feature>
<feature type="domain" description="Peptidase metallopeptidase" evidence="6">
    <location>
        <begin position="52"/>
        <end position="227"/>
    </location>
</feature>
<dbReference type="KEGG" id="nano:G5V58_20415"/>
<dbReference type="Pfam" id="PF00413">
    <property type="entry name" value="Peptidase_M10"/>
    <property type="match status" value="1"/>
</dbReference>
<evidence type="ECO:0000259" key="6">
    <source>
        <dbReference type="SMART" id="SM00235"/>
    </source>
</evidence>
<dbReference type="GO" id="GO:0031012">
    <property type="term" value="C:extracellular matrix"/>
    <property type="evidence" value="ECO:0007669"/>
    <property type="project" value="InterPro"/>
</dbReference>